<feature type="transmembrane region" description="Helical" evidence="1">
    <location>
        <begin position="82"/>
        <end position="107"/>
    </location>
</feature>
<dbReference type="Gramene" id="LPERR05G11480.1">
    <property type="protein sequence ID" value="LPERR05G11480.1"/>
    <property type="gene ID" value="LPERR05G11480"/>
</dbReference>
<dbReference type="EnsemblPlants" id="LPERR05G11480.1">
    <property type="protein sequence ID" value="LPERR05G11480.1"/>
    <property type="gene ID" value="LPERR05G11480"/>
</dbReference>
<dbReference type="Proteomes" id="UP000032180">
    <property type="component" value="Chromosome 5"/>
</dbReference>
<evidence type="ECO:0000313" key="2">
    <source>
        <dbReference type="EnsemblPlants" id="LPERR05G11480.1"/>
    </source>
</evidence>
<reference evidence="2" key="3">
    <citation type="submission" date="2015-04" db="UniProtKB">
        <authorList>
            <consortium name="EnsemblPlants"/>
        </authorList>
    </citation>
    <scope>IDENTIFICATION</scope>
</reference>
<sequence>MVDNLLHGFHLLSPRLYCEQLFISLEESSVLCQPAEQKESSVLCQPVEQKSLEKYVLKEKIEDIIASNDMSWWAQHELLGRWIVRMGTTGFVFLTTSIILVAVQLLGGDVDTE</sequence>
<proteinExistence type="predicted"/>
<evidence type="ECO:0000256" key="1">
    <source>
        <dbReference type="SAM" id="Phobius"/>
    </source>
</evidence>
<name>A0A0D9WFX4_9ORYZ</name>
<reference evidence="3" key="2">
    <citation type="submission" date="2013-12" db="EMBL/GenBank/DDBJ databases">
        <authorList>
            <person name="Yu Y."/>
            <person name="Lee S."/>
            <person name="de Baynast K."/>
            <person name="Wissotski M."/>
            <person name="Liu L."/>
            <person name="Talag J."/>
            <person name="Goicoechea J."/>
            <person name="Angelova A."/>
            <person name="Jetty R."/>
            <person name="Kudrna D."/>
            <person name="Golser W."/>
            <person name="Rivera L."/>
            <person name="Zhang J."/>
            <person name="Wing R."/>
        </authorList>
    </citation>
    <scope>NUCLEOTIDE SEQUENCE</scope>
</reference>
<dbReference type="AlphaFoldDB" id="A0A0D9WFX4"/>
<keyword evidence="1" id="KW-0472">Membrane</keyword>
<evidence type="ECO:0000313" key="3">
    <source>
        <dbReference type="Proteomes" id="UP000032180"/>
    </source>
</evidence>
<keyword evidence="1" id="KW-0812">Transmembrane</keyword>
<accession>A0A0D9WFX4</accession>
<dbReference type="HOGENOM" id="CLU_2137085_0_0_1"/>
<keyword evidence="1" id="KW-1133">Transmembrane helix</keyword>
<protein>
    <submittedName>
        <fullName evidence="2">Uncharacterized protein</fullName>
    </submittedName>
</protein>
<reference evidence="2 3" key="1">
    <citation type="submission" date="2012-08" db="EMBL/GenBank/DDBJ databases">
        <title>Oryza genome evolution.</title>
        <authorList>
            <person name="Wing R.A."/>
        </authorList>
    </citation>
    <scope>NUCLEOTIDE SEQUENCE</scope>
</reference>
<organism evidence="2 3">
    <name type="scientific">Leersia perrieri</name>
    <dbReference type="NCBI Taxonomy" id="77586"/>
    <lineage>
        <taxon>Eukaryota</taxon>
        <taxon>Viridiplantae</taxon>
        <taxon>Streptophyta</taxon>
        <taxon>Embryophyta</taxon>
        <taxon>Tracheophyta</taxon>
        <taxon>Spermatophyta</taxon>
        <taxon>Magnoliopsida</taxon>
        <taxon>Liliopsida</taxon>
        <taxon>Poales</taxon>
        <taxon>Poaceae</taxon>
        <taxon>BOP clade</taxon>
        <taxon>Oryzoideae</taxon>
        <taxon>Oryzeae</taxon>
        <taxon>Oryzinae</taxon>
        <taxon>Leersia</taxon>
    </lineage>
</organism>
<keyword evidence="3" id="KW-1185">Reference proteome</keyword>